<accession>A0A830H6C9</accession>
<gene>
    <name evidence="2" type="ORF">PPROV_000092500</name>
</gene>
<dbReference type="InterPro" id="IPR010323">
    <property type="entry name" value="DUF924"/>
</dbReference>
<evidence type="ECO:0000256" key="1">
    <source>
        <dbReference type="SAM" id="MobiDB-lite"/>
    </source>
</evidence>
<feature type="region of interest" description="Disordered" evidence="1">
    <location>
        <begin position="309"/>
        <end position="359"/>
    </location>
</feature>
<sequence length="359" mass="40861">MSSPSPGGLRRIDSFKVHTPREVLEFWFPTATFEDLSSDLYIQRMMDSIWPGLGFTYEFKVRKNSETENEQPIEGLDSEEPGFYLYDECENFLPAMQAAARMKLGWTEENDQAVLARVLLLDQMFSILHRGRGQEFPFLTETLVENCGDMARAESRRLIDDADKADVLPLAYLMFLISPLMRSEDMDDQVAAEEFVKRHEKAYGEKKSFQQLVQQMQEHRNVLKRFKRFPHRNTKCARKTTPQERAWLDNKEFKPKWAQEKFVFKLPMRRTTSNMSDSSLYNHTIVSEAKIEKRASDLQEKAESFVAKKNSTQTLATEARAKAAGKAPAAAGKAKTTAGKAKAPSKAPAGKKGKKLGGK</sequence>
<evidence type="ECO:0000313" key="3">
    <source>
        <dbReference type="Proteomes" id="UP000660262"/>
    </source>
</evidence>
<dbReference type="Gene3D" id="1.25.40.10">
    <property type="entry name" value="Tetratricopeptide repeat domain"/>
    <property type="match status" value="1"/>
</dbReference>
<dbReference type="Proteomes" id="UP000660262">
    <property type="component" value="Unassembled WGS sequence"/>
</dbReference>
<dbReference type="Pfam" id="PF06041">
    <property type="entry name" value="DUF924"/>
    <property type="match status" value="1"/>
</dbReference>
<name>A0A830H6C9_9CHLO</name>
<dbReference type="AlphaFoldDB" id="A0A830H6C9"/>
<protein>
    <submittedName>
        <fullName evidence="2">Uncharacterized protein</fullName>
    </submittedName>
</protein>
<reference evidence="2" key="1">
    <citation type="submission" date="2020-10" db="EMBL/GenBank/DDBJ databases">
        <title>Unveiling of a novel bifunctional photoreceptor, Dualchrome1, isolated from a cosmopolitan green alga.</title>
        <authorList>
            <person name="Suzuki S."/>
            <person name="Kawachi M."/>
        </authorList>
    </citation>
    <scope>NUCLEOTIDE SEQUENCE</scope>
    <source>
        <strain evidence="2">NIES 2893</strain>
    </source>
</reference>
<feature type="compositionally biased region" description="Basic residues" evidence="1">
    <location>
        <begin position="349"/>
        <end position="359"/>
    </location>
</feature>
<feature type="compositionally biased region" description="Low complexity" evidence="1">
    <location>
        <begin position="316"/>
        <end position="348"/>
    </location>
</feature>
<evidence type="ECO:0000313" key="2">
    <source>
        <dbReference type="EMBL" id="GHP02168.1"/>
    </source>
</evidence>
<keyword evidence="3" id="KW-1185">Reference proteome</keyword>
<dbReference type="InterPro" id="IPR011990">
    <property type="entry name" value="TPR-like_helical_dom_sf"/>
</dbReference>
<dbReference type="EMBL" id="BNJQ01000002">
    <property type="protein sequence ID" value="GHP02168.1"/>
    <property type="molecule type" value="Genomic_DNA"/>
</dbReference>
<proteinExistence type="predicted"/>
<dbReference type="SUPFAM" id="SSF48452">
    <property type="entry name" value="TPR-like"/>
    <property type="match status" value="1"/>
</dbReference>
<comment type="caution">
    <text evidence="2">The sequence shown here is derived from an EMBL/GenBank/DDBJ whole genome shotgun (WGS) entry which is preliminary data.</text>
</comment>
<dbReference type="OrthoDB" id="414698at2759"/>
<organism evidence="2 3">
    <name type="scientific">Pycnococcus provasolii</name>
    <dbReference type="NCBI Taxonomy" id="41880"/>
    <lineage>
        <taxon>Eukaryota</taxon>
        <taxon>Viridiplantae</taxon>
        <taxon>Chlorophyta</taxon>
        <taxon>Pseudoscourfieldiophyceae</taxon>
        <taxon>Pseudoscourfieldiales</taxon>
        <taxon>Pycnococcaceae</taxon>
        <taxon>Pycnococcus</taxon>
    </lineage>
</organism>